<comment type="caution">
    <text evidence="2">The sequence shown here is derived from an EMBL/GenBank/DDBJ whole genome shotgun (WGS) entry which is preliminary data.</text>
</comment>
<gene>
    <name evidence="2" type="ORF">QBC34DRAFT_444583</name>
</gene>
<name>A0AAV9FW76_9PEZI</name>
<reference evidence="2" key="1">
    <citation type="journal article" date="2023" name="Mol. Phylogenet. Evol.">
        <title>Genome-scale phylogeny and comparative genomics of the fungal order Sordariales.</title>
        <authorList>
            <person name="Hensen N."/>
            <person name="Bonometti L."/>
            <person name="Westerberg I."/>
            <person name="Brannstrom I.O."/>
            <person name="Guillou S."/>
            <person name="Cros-Aarteil S."/>
            <person name="Calhoun S."/>
            <person name="Haridas S."/>
            <person name="Kuo A."/>
            <person name="Mondo S."/>
            <person name="Pangilinan J."/>
            <person name="Riley R."/>
            <person name="LaButti K."/>
            <person name="Andreopoulos B."/>
            <person name="Lipzen A."/>
            <person name="Chen C."/>
            <person name="Yan M."/>
            <person name="Daum C."/>
            <person name="Ng V."/>
            <person name="Clum A."/>
            <person name="Steindorff A."/>
            <person name="Ohm R.A."/>
            <person name="Martin F."/>
            <person name="Silar P."/>
            <person name="Natvig D.O."/>
            <person name="Lalanne C."/>
            <person name="Gautier V."/>
            <person name="Ament-Velasquez S.L."/>
            <person name="Kruys A."/>
            <person name="Hutchinson M.I."/>
            <person name="Powell A.J."/>
            <person name="Barry K."/>
            <person name="Miller A.N."/>
            <person name="Grigoriev I.V."/>
            <person name="Debuchy R."/>
            <person name="Gladieux P."/>
            <person name="Hiltunen Thoren M."/>
            <person name="Johannesson H."/>
        </authorList>
    </citation>
    <scope>NUCLEOTIDE SEQUENCE</scope>
    <source>
        <strain evidence="2">PSN243</strain>
    </source>
</reference>
<dbReference type="PANTHER" id="PTHR24148:SF73">
    <property type="entry name" value="HET DOMAIN PROTEIN (AFU_ORTHOLOGUE AFUA_8G01020)"/>
    <property type="match status" value="1"/>
</dbReference>
<evidence type="ECO:0000313" key="3">
    <source>
        <dbReference type="Proteomes" id="UP001321760"/>
    </source>
</evidence>
<protein>
    <submittedName>
        <fullName evidence="2">Heterokaryon incompatibility protein-domain-containing protein</fullName>
    </submittedName>
</protein>
<dbReference type="AlphaFoldDB" id="A0AAV9FW76"/>
<proteinExistence type="predicted"/>
<sequence>MKKWLRRFQRATRHSSSDAIFTYTPLRDPSDLRLLKLDRPQNEDRITASLLLSPTTTGSDGRLKSDIPYTALSYTWGETTRRVPITVDGKRFLVTESLFAALEQLRWNTLDEPLVLWIDAVCINQEDNTEKAHQVARMGAIYEGSTRVLVWLGPEADGSDLAMQKLQEMNDFWESYKQNGASTAAIRELLETYDGGIVGAPDMETADPRPWLAIQSLFRRPWWQPVWVIQEATTITETHILCGAAQISLFALEISLTMIVWIVKNPRYSPLAGIVTFRQAALRQILDYRRAGRRTMGILDLLEFTLDFKATDPRDKIYALLSLFDDPGVADGLIPLYSAPTRETYVDFAGYMVDRGPFGHQLDILGHRGSFDLSGRALGLPSWVPNWVVRPPQWSLRSWKGTLGENGFARSATLYAAGTPALHGRPRMSVQQPQSHRGVLVVQGFVVDEILTVSRKGARSESAFSELDVVYDTSWQVDDKESGYLSSETQTREDARLDSLVANVVYNVENWPVGRGAKARAQKARGPMILACLGRRLVQTTGRRIGLAPIDAVPGDKTYLLYGGQVLYVLRQVDGRTVLVGQCYLHGLMDGEGLELVGTGADSPQWETIHIV</sequence>
<reference evidence="2" key="2">
    <citation type="submission" date="2023-05" db="EMBL/GenBank/DDBJ databases">
        <authorList>
            <consortium name="Lawrence Berkeley National Laboratory"/>
            <person name="Steindorff A."/>
            <person name="Hensen N."/>
            <person name="Bonometti L."/>
            <person name="Westerberg I."/>
            <person name="Brannstrom I.O."/>
            <person name="Guillou S."/>
            <person name="Cros-Aarteil S."/>
            <person name="Calhoun S."/>
            <person name="Haridas S."/>
            <person name="Kuo A."/>
            <person name="Mondo S."/>
            <person name="Pangilinan J."/>
            <person name="Riley R."/>
            <person name="Labutti K."/>
            <person name="Andreopoulos B."/>
            <person name="Lipzen A."/>
            <person name="Chen C."/>
            <person name="Yanf M."/>
            <person name="Daum C."/>
            <person name="Ng V."/>
            <person name="Clum A."/>
            <person name="Ohm R."/>
            <person name="Martin F."/>
            <person name="Silar P."/>
            <person name="Natvig D."/>
            <person name="Lalanne C."/>
            <person name="Gautier V."/>
            <person name="Ament-Velasquez S.L."/>
            <person name="Kruys A."/>
            <person name="Hutchinson M.I."/>
            <person name="Powell A.J."/>
            <person name="Barry K."/>
            <person name="Miller A.N."/>
            <person name="Grigoriev I.V."/>
            <person name="Debuchy R."/>
            <person name="Gladieux P."/>
            <person name="Thoren M.H."/>
            <person name="Johannesson H."/>
        </authorList>
    </citation>
    <scope>NUCLEOTIDE SEQUENCE</scope>
    <source>
        <strain evidence="2">PSN243</strain>
    </source>
</reference>
<dbReference type="PANTHER" id="PTHR24148">
    <property type="entry name" value="ANKYRIN REPEAT DOMAIN-CONTAINING PROTEIN 39 HOMOLOG-RELATED"/>
    <property type="match status" value="1"/>
</dbReference>
<dbReference type="Pfam" id="PF06985">
    <property type="entry name" value="HET"/>
    <property type="match status" value="1"/>
</dbReference>
<organism evidence="2 3">
    <name type="scientific">Podospora aff. communis PSN243</name>
    <dbReference type="NCBI Taxonomy" id="3040156"/>
    <lineage>
        <taxon>Eukaryota</taxon>
        <taxon>Fungi</taxon>
        <taxon>Dikarya</taxon>
        <taxon>Ascomycota</taxon>
        <taxon>Pezizomycotina</taxon>
        <taxon>Sordariomycetes</taxon>
        <taxon>Sordariomycetidae</taxon>
        <taxon>Sordariales</taxon>
        <taxon>Podosporaceae</taxon>
        <taxon>Podospora</taxon>
    </lineage>
</organism>
<dbReference type="InterPro" id="IPR052895">
    <property type="entry name" value="HetReg/Transcr_Mod"/>
</dbReference>
<dbReference type="InterPro" id="IPR010730">
    <property type="entry name" value="HET"/>
</dbReference>
<accession>A0AAV9FW76</accession>
<feature type="domain" description="Heterokaryon incompatibility" evidence="1">
    <location>
        <begin position="69"/>
        <end position="231"/>
    </location>
</feature>
<keyword evidence="3" id="KW-1185">Reference proteome</keyword>
<evidence type="ECO:0000259" key="1">
    <source>
        <dbReference type="Pfam" id="PF06985"/>
    </source>
</evidence>
<dbReference type="EMBL" id="MU866049">
    <property type="protein sequence ID" value="KAK4441896.1"/>
    <property type="molecule type" value="Genomic_DNA"/>
</dbReference>
<dbReference type="Proteomes" id="UP001321760">
    <property type="component" value="Unassembled WGS sequence"/>
</dbReference>
<evidence type="ECO:0000313" key="2">
    <source>
        <dbReference type="EMBL" id="KAK4441896.1"/>
    </source>
</evidence>
<dbReference type="Pfam" id="PF26639">
    <property type="entry name" value="Het-6_barrel"/>
    <property type="match status" value="1"/>
</dbReference>